<name>A0ABU5CIK4_9BACI</name>
<evidence type="ECO:0000313" key="3">
    <source>
        <dbReference type="Proteomes" id="UP001228376"/>
    </source>
</evidence>
<keyword evidence="3" id="KW-1185">Reference proteome</keyword>
<reference evidence="2 3" key="1">
    <citation type="submission" date="2023-10" db="EMBL/GenBank/DDBJ databases">
        <title>179-bfca-hs.</title>
        <authorList>
            <person name="Miliotis G."/>
            <person name="Sengupta P."/>
            <person name="Hameed A."/>
            <person name="Chuvochina M."/>
            <person name="Mcdonagh F."/>
            <person name="Simpson A.C."/>
            <person name="Singh N.K."/>
            <person name="Rekha P.D."/>
            <person name="Raman K."/>
            <person name="Hugenholtz P."/>
            <person name="Venkateswaran K."/>
        </authorList>
    </citation>
    <scope>NUCLEOTIDE SEQUENCE [LARGE SCALE GENOMIC DNA]</scope>
    <source>
        <strain evidence="2 3">179-BFC-A-HS</strain>
    </source>
</reference>
<evidence type="ECO:0000256" key="1">
    <source>
        <dbReference type="SAM" id="MobiDB-lite"/>
    </source>
</evidence>
<dbReference type="Proteomes" id="UP001228376">
    <property type="component" value="Unassembled WGS sequence"/>
</dbReference>
<accession>A0ABU5CIK4</accession>
<comment type="caution">
    <text evidence="2">The sequence shown here is derived from an EMBL/GenBank/DDBJ whole genome shotgun (WGS) entry which is preliminary data.</text>
</comment>
<dbReference type="RefSeq" id="WP_306065953.1">
    <property type="nucleotide sequence ID" value="NZ_JAROCA020000001.1"/>
</dbReference>
<evidence type="ECO:0008006" key="4">
    <source>
        <dbReference type="Google" id="ProtNLM"/>
    </source>
</evidence>
<evidence type="ECO:0000313" key="2">
    <source>
        <dbReference type="EMBL" id="MDY0406158.1"/>
    </source>
</evidence>
<dbReference type="EMBL" id="JAROCA020000001">
    <property type="protein sequence ID" value="MDY0406158.1"/>
    <property type="molecule type" value="Genomic_DNA"/>
</dbReference>
<protein>
    <recommendedName>
        <fullName evidence="4">Transposase</fullName>
    </recommendedName>
</protein>
<feature type="region of interest" description="Disordered" evidence="1">
    <location>
        <begin position="43"/>
        <end position="62"/>
    </location>
</feature>
<sequence length="85" mass="10401">MGYILPIQLVQYYHYQNRIINKQRDKYHIEKPFKTILEKQYEETKDAAPNNKHQLPFDVYKRNQRRQDYDNAAYTGKGRNFSEMV</sequence>
<gene>
    <name evidence="2" type="ORF">P5G51_012845</name>
</gene>
<proteinExistence type="predicted"/>
<organism evidence="2 3">
    <name type="scientific">Tigheibacillus jepli</name>
    <dbReference type="NCBI Taxonomy" id="3035914"/>
    <lineage>
        <taxon>Bacteria</taxon>
        <taxon>Bacillati</taxon>
        <taxon>Bacillota</taxon>
        <taxon>Bacilli</taxon>
        <taxon>Bacillales</taxon>
        <taxon>Bacillaceae</taxon>
        <taxon>Tigheibacillus</taxon>
    </lineage>
</organism>